<dbReference type="GO" id="GO:0008483">
    <property type="term" value="F:transaminase activity"/>
    <property type="evidence" value="ECO:0007669"/>
    <property type="project" value="UniProtKB-KW"/>
</dbReference>
<dbReference type="GO" id="GO:0030170">
    <property type="term" value="F:pyridoxal phosphate binding"/>
    <property type="evidence" value="ECO:0007669"/>
    <property type="project" value="InterPro"/>
</dbReference>
<keyword evidence="5" id="KW-0472">Membrane</keyword>
<reference evidence="7" key="1">
    <citation type="submission" date="2021-02" db="EMBL/GenBank/DDBJ databases">
        <authorList>
            <person name="Franco D."/>
        </authorList>
    </citation>
    <scope>NUCLEOTIDE SEQUENCE</scope>
    <source>
        <strain evidence="7">RANSCY</strain>
    </source>
</reference>
<dbReference type="InterPro" id="IPR004839">
    <property type="entry name" value="Aminotransferase_I/II_large"/>
</dbReference>
<dbReference type="InterPro" id="IPR015424">
    <property type="entry name" value="PyrdxlP-dep_Trfase"/>
</dbReference>
<keyword evidence="2 7" id="KW-0032">Aminotransferase</keyword>
<evidence type="ECO:0000256" key="4">
    <source>
        <dbReference type="ARBA" id="ARBA00022898"/>
    </source>
</evidence>
<evidence type="ECO:0000313" key="8">
    <source>
        <dbReference type="Proteomes" id="UP000663347"/>
    </source>
</evidence>
<evidence type="ECO:0000256" key="1">
    <source>
        <dbReference type="ARBA" id="ARBA00001933"/>
    </source>
</evidence>
<comment type="cofactor">
    <cofactor evidence="1">
        <name>pyridoxal 5'-phosphate</name>
        <dbReference type="ChEBI" id="CHEBI:597326"/>
    </cofactor>
</comment>
<evidence type="ECO:0000259" key="6">
    <source>
        <dbReference type="Pfam" id="PF00155"/>
    </source>
</evidence>
<evidence type="ECO:0000313" key="7">
    <source>
        <dbReference type="EMBL" id="QSW37908.1"/>
    </source>
</evidence>
<dbReference type="EMBL" id="CP071412">
    <property type="protein sequence ID" value="QSW37908.1"/>
    <property type="molecule type" value="Genomic_DNA"/>
</dbReference>
<dbReference type="PANTHER" id="PTHR42885:SF2">
    <property type="entry name" value="HISTIDINOL-PHOSPHATE AMINOTRANSFERASE"/>
    <property type="match status" value="1"/>
</dbReference>
<feature type="transmembrane region" description="Helical" evidence="5">
    <location>
        <begin position="219"/>
        <end position="239"/>
    </location>
</feature>
<dbReference type="Gene3D" id="3.90.1150.10">
    <property type="entry name" value="Aspartate Aminotransferase, domain 1"/>
    <property type="match status" value="1"/>
</dbReference>
<dbReference type="InterPro" id="IPR015421">
    <property type="entry name" value="PyrdxlP-dep_Trfase_major"/>
</dbReference>
<protein>
    <submittedName>
        <fullName evidence="7">Histidinol-phosphate aminotransferase family protein</fullName>
    </submittedName>
</protein>
<accession>A0A974X9L4</accession>
<keyword evidence="5" id="KW-0812">Transmembrane</keyword>
<dbReference type="Proteomes" id="UP000663347">
    <property type="component" value="Chromosome"/>
</dbReference>
<feature type="domain" description="Aminotransferase class I/classII large" evidence="6">
    <location>
        <begin position="22"/>
        <end position="302"/>
    </location>
</feature>
<organism evidence="7 8">
    <name type="scientific">Candidatus Vidania fulgoroideorum</name>
    <dbReference type="NCBI Taxonomy" id="881286"/>
    <lineage>
        <taxon>Bacteria</taxon>
        <taxon>Pseudomonadati</taxon>
        <taxon>Pseudomonadota</taxon>
        <taxon>Betaproteobacteria</taxon>
        <taxon>Candidatus Vidania</taxon>
    </lineage>
</organism>
<dbReference type="PANTHER" id="PTHR42885">
    <property type="entry name" value="HISTIDINOL-PHOSPHATE AMINOTRANSFERASE-RELATED"/>
    <property type="match status" value="1"/>
</dbReference>
<proteinExistence type="predicted"/>
<sequence length="334" mass="39378">MLLSLDKMEFPFCFINKLISRYKSSNTVNRYPNNELMSLCKLKVLRFFKLSNNYDVLIGNGSDEIISIIISSSCNNRYIALYRPTFDMYLKYCILYKKKLISISLIRPNFKIRYILSNIIPRCSVIFICYPNNPTGNIFNFSKLLSIIKYNPNTTFVIDEAYFFYSNVTLIKYANIYNVLILRTLSKVGFAGIRIGFLIGSPTNISTFYKKKSPYNIGIYQINIINIFLTSNIIKLINIGIKRILIEKNLLVYLLNKTKIITYLNSYCNFILFRSLESSFKLLFSPFIKLRGIYIFGIYYYRVSIGSRKEMIPFYKDIFRNDRRFRFRKKNKGN</sequence>
<name>A0A974X9L4_9PROT</name>
<keyword evidence="5" id="KW-1133">Transmembrane helix</keyword>
<keyword evidence="3" id="KW-0808">Transferase</keyword>
<reference evidence="7" key="2">
    <citation type="submission" date="2021-03" db="EMBL/GenBank/DDBJ databases">
        <title>Alternative transmission patterns in independently acquired nutritional co-symbionts of Dictyopharidae planthoppers.</title>
        <authorList>
            <person name="Michalik A."/>
            <person name="Lukasik P."/>
        </authorList>
    </citation>
    <scope>NUCLEOTIDE SEQUENCE</scope>
    <source>
        <strain evidence="7">RANSCY</strain>
    </source>
</reference>
<evidence type="ECO:0000256" key="2">
    <source>
        <dbReference type="ARBA" id="ARBA00022576"/>
    </source>
</evidence>
<dbReference type="SUPFAM" id="SSF53383">
    <property type="entry name" value="PLP-dependent transferases"/>
    <property type="match status" value="1"/>
</dbReference>
<dbReference type="AlphaFoldDB" id="A0A974X9L4"/>
<dbReference type="Gene3D" id="3.40.640.10">
    <property type="entry name" value="Type I PLP-dependent aspartate aminotransferase-like (Major domain)"/>
    <property type="match status" value="1"/>
</dbReference>
<feature type="transmembrane region" description="Helical" evidence="5">
    <location>
        <begin position="260"/>
        <end position="276"/>
    </location>
</feature>
<dbReference type="CDD" id="cd00609">
    <property type="entry name" value="AAT_like"/>
    <property type="match status" value="1"/>
</dbReference>
<evidence type="ECO:0000256" key="3">
    <source>
        <dbReference type="ARBA" id="ARBA00022679"/>
    </source>
</evidence>
<gene>
    <name evidence="7" type="ORF">JSR06_00365</name>
</gene>
<keyword evidence="4" id="KW-0663">Pyridoxal phosphate</keyword>
<evidence type="ECO:0000256" key="5">
    <source>
        <dbReference type="SAM" id="Phobius"/>
    </source>
</evidence>
<dbReference type="Pfam" id="PF00155">
    <property type="entry name" value="Aminotran_1_2"/>
    <property type="match status" value="1"/>
</dbReference>
<dbReference type="InterPro" id="IPR015422">
    <property type="entry name" value="PyrdxlP-dep_Trfase_small"/>
</dbReference>
<feature type="transmembrane region" description="Helical" evidence="5">
    <location>
        <begin position="282"/>
        <end position="301"/>
    </location>
</feature>